<name>A0A3N9TBA8_9VIBR</name>
<dbReference type="Proteomes" id="UP000281112">
    <property type="component" value="Unassembled WGS sequence"/>
</dbReference>
<proteinExistence type="predicted"/>
<dbReference type="RefSeq" id="WP_124938814.1">
    <property type="nucleotide sequence ID" value="NZ_RJVQ01000012.1"/>
</dbReference>
<protein>
    <submittedName>
        <fullName evidence="1">Uncharacterized protein</fullName>
    </submittedName>
</protein>
<keyword evidence="2" id="KW-1185">Reference proteome</keyword>
<sequence length="101" mass="11450">MFYINEMKKKREILYESAQVTKRAAKTARHRSQQKVLSELSSKKSLACSFLLGMASTTETTNRHVLSNIVNTLLTTLKSELAIQLVDIAQQNFSQDDKTTK</sequence>
<evidence type="ECO:0000313" key="2">
    <source>
        <dbReference type="Proteomes" id="UP000281112"/>
    </source>
</evidence>
<accession>A0A3N9TBA8</accession>
<evidence type="ECO:0000313" key="1">
    <source>
        <dbReference type="EMBL" id="RQW61458.1"/>
    </source>
</evidence>
<comment type="caution">
    <text evidence="1">The sequence shown here is derived from an EMBL/GenBank/DDBJ whole genome shotgun (WGS) entry which is preliminary data.</text>
</comment>
<reference evidence="1 2" key="1">
    <citation type="submission" date="2018-11" db="EMBL/GenBank/DDBJ databases">
        <title>Vibrio LJC006 sp. nov., isolated from seawater during the bloom of the enteromorpha.</title>
        <authorList>
            <person name="Liang J."/>
        </authorList>
    </citation>
    <scope>NUCLEOTIDE SEQUENCE [LARGE SCALE GENOMIC DNA]</scope>
    <source>
        <strain evidence="1 2">LJC006</strain>
    </source>
</reference>
<gene>
    <name evidence="1" type="ORF">EES38_19145</name>
</gene>
<dbReference type="EMBL" id="RJVQ01000012">
    <property type="protein sequence ID" value="RQW61458.1"/>
    <property type="molecule type" value="Genomic_DNA"/>
</dbReference>
<organism evidence="1 2">
    <name type="scientific">Vibrio viridaestus</name>
    <dbReference type="NCBI Taxonomy" id="2487322"/>
    <lineage>
        <taxon>Bacteria</taxon>
        <taxon>Pseudomonadati</taxon>
        <taxon>Pseudomonadota</taxon>
        <taxon>Gammaproteobacteria</taxon>
        <taxon>Vibrionales</taxon>
        <taxon>Vibrionaceae</taxon>
        <taxon>Vibrio</taxon>
    </lineage>
</organism>
<dbReference type="AlphaFoldDB" id="A0A3N9TBA8"/>